<dbReference type="Pfam" id="PF00703">
    <property type="entry name" value="Glyco_hydro_2"/>
    <property type="match status" value="1"/>
</dbReference>
<comment type="pathway">
    <text evidence="4">Glycan metabolism; N-glycan degradation.</text>
</comment>
<dbReference type="GO" id="GO:0006516">
    <property type="term" value="P:glycoprotein catabolic process"/>
    <property type="evidence" value="ECO:0007669"/>
    <property type="project" value="TreeGrafter"/>
</dbReference>
<dbReference type="FunFam" id="2.60.120.260:FF:000060">
    <property type="entry name" value="Probable beta-mannosidase"/>
    <property type="match status" value="1"/>
</dbReference>
<dbReference type="InterPro" id="IPR008979">
    <property type="entry name" value="Galactose-bd-like_sf"/>
</dbReference>
<evidence type="ECO:0000256" key="16">
    <source>
        <dbReference type="SAM" id="SignalP"/>
    </source>
</evidence>
<evidence type="ECO:0000259" key="17">
    <source>
        <dbReference type="Pfam" id="PF00703"/>
    </source>
</evidence>
<dbReference type="InterPro" id="IPR013783">
    <property type="entry name" value="Ig-like_fold"/>
</dbReference>
<dbReference type="GO" id="GO:0005576">
    <property type="term" value="C:extracellular region"/>
    <property type="evidence" value="ECO:0007669"/>
    <property type="project" value="UniProtKB-SubCell"/>
</dbReference>
<evidence type="ECO:0000256" key="13">
    <source>
        <dbReference type="ARBA" id="ARBA00038429"/>
    </source>
</evidence>
<dbReference type="Proteomes" id="UP000315971">
    <property type="component" value="Unassembled WGS sequence"/>
</dbReference>
<keyword evidence="12" id="KW-0326">Glycosidase</keyword>
<evidence type="ECO:0000256" key="15">
    <source>
        <dbReference type="ARBA" id="ARBA00041614"/>
    </source>
</evidence>
<dbReference type="InterPro" id="IPR036156">
    <property type="entry name" value="Beta-gal/glucu_dom_sf"/>
</dbReference>
<keyword evidence="10" id="KW-0325">Glycoprotein</keyword>
<accession>A0A521BZ18</accession>
<dbReference type="OrthoDB" id="9801077at2"/>
<feature type="domain" description="Beta-mannosidase-like galactose-binding" evidence="20">
    <location>
        <begin position="34"/>
        <end position="205"/>
    </location>
</feature>
<dbReference type="InterPro" id="IPR050887">
    <property type="entry name" value="Beta-mannosidase_GH2"/>
</dbReference>
<dbReference type="Gene3D" id="2.60.120.260">
    <property type="entry name" value="Galactose-binding domain-like"/>
    <property type="match status" value="1"/>
</dbReference>
<feature type="signal peptide" evidence="16">
    <location>
        <begin position="1"/>
        <end position="21"/>
    </location>
</feature>
<proteinExistence type="inferred from homology"/>
<comment type="catalytic activity">
    <reaction evidence="1">
        <text>Hydrolysis of terminal, non-reducing beta-D-mannose residues in beta-D-mannosides.</text>
        <dbReference type="EC" id="3.2.1.25"/>
    </reaction>
</comment>
<feature type="domain" description="Glycoside hydrolase family 2 immunoglobulin-like beta-sandwich" evidence="17">
    <location>
        <begin position="216"/>
        <end position="320"/>
    </location>
</feature>
<evidence type="ECO:0000313" key="21">
    <source>
        <dbReference type="EMBL" id="SMO52427.1"/>
    </source>
</evidence>
<name>A0A521BZ18_9SPHI</name>
<feature type="domain" description="Beta-mannosidase Ig-fold" evidence="18">
    <location>
        <begin position="770"/>
        <end position="846"/>
    </location>
</feature>
<feature type="domain" description="Mannosidase Ig/CBM-like" evidence="19">
    <location>
        <begin position="678"/>
        <end position="767"/>
    </location>
</feature>
<dbReference type="FunFam" id="3.20.20.80:FF:000050">
    <property type="entry name" value="Beta-mannosidase B"/>
    <property type="match status" value="1"/>
</dbReference>
<comment type="subcellular location">
    <subcellularLocation>
        <location evidence="2">Lysosome</location>
    </subcellularLocation>
    <subcellularLocation>
        <location evidence="3">Secreted</location>
    </subcellularLocation>
</comment>
<evidence type="ECO:0000259" key="20">
    <source>
        <dbReference type="Pfam" id="PF22666"/>
    </source>
</evidence>
<feature type="chain" id="PRO_5021849614" description="Beta-mannosidase B" evidence="16">
    <location>
        <begin position="22"/>
        <end position="855"/>
    </location>
</feature>
<dbReference type="PANTHER" id="PTHR43730">
    <property type="entry name" value="BETA-MANNOSIDASE"/>
    <property type="match status" value="1"/>
</dbReference>
<gene>
    <name evidence="21" type="ORF">SAMN06265350_10363</name>
</gene>
<keyword evidence="9" id="KW-0378">Hydrolase</keyword>
<evidence type="ECO:0000256" key="6">
    <source>
        <dbReference type="ARBA" id="ARBA00012754"/>
    </source>
</evidence>
<dbReference type="Pfam" id="PF22666">
    <property type="entry name" value="Glyco_hydro_2_N2"/>
    <property type="match status" value="1"/>
</dbReference>
<dbReference type="InterPro" id="IPR006102">
    <property type="entry name" value="Ig-like_GH2"/>
</dbReference>
<dbReference type="Pfam" id="PF17753">
    <property type="entry name" value="Ig_mannosidase"/>
    <property type="match status" value="1"/>
</dbReference>
<evidence type="ECO:0000259" key="18">
    <source>
        <dbReference type="Pfam" id="PF17753"/>
    </source>
</evidence>
<dbReference type="Pfam" id="PF17786">
    <property type="entry name" value="Mannosidase_ig"/>
    <property type="match status" value="1"/>
</dbReference>
<evidence type="ECO:0000256" key="10">
    <source>
        <dbReference type="ARBA" id="ARBA00023180"/>
    </source>
</evidence>
<dbReference type="SUPFAM" id="SSF51445">
    <property type="entry name" value="(Trans)glycosidases"/>
    <property type="match status" value="1"/>
</dbReference>
<evidence type="ECO:0000256" key="7">
    <source>
        <dbReference type="ARBA" id="ARBA00022525"/>
    </source>
</evidence>
<dbReference type="AlphaFoldDB" id="A0A521BZ18"/>
<comment type="subunit">
    <text evidence="5">Homodimer.</text>
</comment>
<dbReference type="Gene3D" id="3.20.20.80">
    <property type="entry name" value="Glycosidases"/>
    <property type="match status" value="1"/>
</dbReference>
<evidence type="ECO:0000256" key="2">
    <source>
        <dbReference type="ARBA" id="ARBA00004371"/>
    </source>
</evidence>
<organism evidence="21 22">
    <name type="scientific">Solitalea koreensis</name>
    <dbReference type="NCBI Taxonomy" id="543615"/>
    <lineage>
        <taxon>Bacteria</taxon>
        <taxon>Pseudomonadati</taxon>
        <taxon>Bacteroidota</taxon>
        <taxon>Sphingobacteriia</taxon>
        <taxon>Sphingobacteriales</taxon>
        <taxon>Sphingobacteriaceae</taxon>
        <taxon>Solitalea</taxon>
    </lineage>
</organism>
<sequence length="855" mass="98186">MKSPKLKLIAPLALLSLNTFAQQGQADINLNTAWKFKQVDKQEWLPATVPGTVHTDLLANKQIPDPFFRNNEKEVQWVEKKDWVYETSFKADNLMARYDNIDLSFDGLDTYADVFLNDSLILRSDNMFVGHTLEVKHFLKPGDNKLRIVFHSPINYVMPTYNASRIKYPADNDQSDIKLSIFTRKAPYSFGWDWGPRLVTSGIWKPVKLHGWNGVKIENAYIQQLRLTNAVAQLNADLELNADRTESVKIKVSSPEGAFADVYVNQRVTPGTQHARVAFSIKNPKKWWPYGLGDQKLYTVQLEAIGSKGSAKKEERIGLRTIQVVNEPDSIGESFYVKVNGIPVFMKGANYVPADSFLPRVNKEKLENLLNDVKASNMNMLRIWGGGVYESDDFYNLADEKGILIWQDFMFACTMYPSNEAFLKNVKGEAEYNIKRLRNHASLALWCGNNEIAVAWKNWGWQKSYNYSQTDSLELINGYKKVFNELLPQAVKNLDINRFYFPSSPISNWGSKADFKKGDNHFWGVWHAEMPFEEYNTHIPRFMSEYGFQSFPDIITVKQFAQPEDYNISSEVMKTHQKSYKGNGLIKKYMEMYYREPKDFESFLYLGQVLQAEGIKTAIEAHRRNKPYCMGTLYWQLNDCWPVASWSSIDYFGRWKALQYFAKKAYSPLLINPYIENGNLKVYLISDELKDRKAELSLRLIDFSGNTVWSKKLPILVEANKSKVYYSEDLKSISSKFDAKKHVLAAQLNVDGQLVSSNLLFLDKIKNIELPKPTLKVNIETKEKGYVLKISTDVLAKNVYLLLPTDKDSFFSDNYFDLLPGQQRTIALKSGLTLDQVKANLQLLTLDKTFAKGVE</sequence>
<dbReference type="InterPro" id="IPR017853">
    <property type="entry name" value="GH"/>
</dbReference>
<evidence type="ECO:0000256" key="9">
    <source>
        <dbReference type="ARBA" id="ARBA00022801"/>
    </source>
</evidence>
<dbReference type="GO" id="GO:0004567">
    <property type="term" value="F:beta-mannosidase activity"/>
    <property type="evidence" value="ECO:0007669"/>
    <property type="project" value="UniProtKB-EC"/>
</dbReference>
<dbReference type="EC" id="3.2.1.25" evidence="6"/>
<evidence type="ECO:0000256" key="4">
    <source>
        <dbReference type="ARBA" id="ARBA00004740"/>
    </source>
</evidence>
<evidence type="ECO:0000313" key="22">
    <source>
        <dbReference type="Proteomes" id="UP000315971"/>
    </source>
</evidence>
<evidence type="ECO:0000256" key="8">
    <source>
        <dbReference type="ARBA" id="ARBA00022729"/>
    </source>
</evidence>
<keyword evidence="22" id="KW-1185">Reference proteome</keyword>
<keyword evidence="7" id="KW-0964">Secreted</keyword>
<evidence type="ECO:0000256" key="1">
    <source>
        <dbReference type="ARBA" id="ARBA00000829"/>
    </source>
</evidence>
<reference evidence="21 22" key="1">
    <citation type="submission" date="2017-05" db="EMBL/GenBank/DDBJ databases">
        <authorList>
            <person name="Varghese N."/>
            <person name="Submissions S."/>
        </authorList>
    </citation>
    <scope>NUCLEOTIDE SEQUENCE [LARGE SCALE GENOMIC DNA]</scope>
    <source>
        <strain evidence="21 22">DSM 21342</strain>
    </source>
</reference>
<protein>
    <recommendedName>
        <fullName evidence="14">Beta-mannosidase B</fullName>
        <ecNumber evidence="6">3.2.1.25</ecNumber>
    </recommendedName>
    <alternativeName>
        <fullName evidence="15">Mannanase B</fullName>
    </alternativeName>
</protein>
<evidence type="ECO:0000256" key="5">
    <source>
        <dbReference type="ARBA" id="ARBA00011738"/>
    </source>
</evidence>
<dbReference type="EMBL" id="FXSZ01000003">
    <property type="protein sequence ID" value="SMO52427.1"/>
    <property type="molecule type" value="Genomic_DNA"/>
</dbReference>
<keyword evidence="11" id="KW-0458">Lysosome</keyword>
<dbReference type="SUPFAM" id="SSF49785">
    <property type="entry name" value="Galactose-binding domain-like"/>
    <property type="match status" value="1"/>
</dbReference>
<keyword evidence="8 16" id="KW-0732">Signal</keyword>
<dbReference type="InterPro" id="IPR054593">
    <property type="entry name" value="Beta-mannosidase-like_N2"/>
</dbReference>
<comment type="similarity">
    <text evidence="13">Belongs to the glycosyl hydrolase 2 family. Beta-mannosidase B subfamily.</text>
</comment>
<dbReference type="InterPro" id="IPR041447">
    <property type="entry name" value="Mannosidase_ig"/>
</dbReference>
<evidence type="ECO:0000256" key="12">
    <source>
        <dbReference type="ARBA" id="ARBA00023295"/>
    </source>
</evidence>
<dbReference type="GO" id="GO:0005975">
    <property type="term" value="P:carbohydrate metabolic process"/>
    <property type="evidence" value="ECO:0007669"/>
    <property type="project" value="InterPro"/>
</dbReference>
<dbReference type="RefSeq" id="WP_142602312.1">
    <property type="nucleotide sequence ID" value="NZ_FXSZ01000003.1"/>
</dbReference>
<dbReference type="Gene3D" id="2.60.40.10">
    <property type="entry name" value="Immunoglobulins"/>
    <property type="match status" value="3"/>
</dbReference>
<dbReference type="SUPFAM" id="SSF49303">
    <property type="entry name" value="beta-Galactosidase/glucuronidase domain"/>
    <property type="match status" value="3"/>
</dbReference>
<dbReference type="InterPro" id="IPR041625">
    <property type="entry name" value="Beta-mannosidase_Ig"/>
</dbReference>
<evidence type="ECO:0000259" key="19">
    <source>
        <dbReference type="Pfam" id="PF17786"/>
    </source>
</evidence>
<evidence type="ECO:0000256" key="11">
    <source>
        <dbReference type="ARBA" id="ARBA00023228"/>
    </source>
</evidence>
<evidence type="ECO:0000256" key="3">
    <source>
        <dbReference type="ARBA" id="ARBA00004613"/>
    </source>
</evidence>
<evidence type="ECO:0000256" key="14">
    <source>
        <dbReference type="ARBA" id="ARBA00041069"/>
    </source>
</evidence>
<dbReference type="PANTHER" id="PTHR43730:SF1">
    <property type="entry name" value="BETA-MANNOSIDASE"/>
    <property type="match status" value="1"/>
</dbReference>
<dbReference type="GO" id="GO:0005764">
    <property type="term" value="C:lysosome"/>
    <property type="evidence" value="ECO:0007669"/>
    <property type="project" value="UniProtKB-SubCell"/>
</dbReference>